<reference evidence="2 3" key="2">
    <citation type="submission" date="2018-11" db="EMBL/GenBank/DDBJ databases">
        <authorList>
            <consortium name="Pathogen Informatics"/>
        </authorList>
    </citation>
    <scope>NUCLEOTIDE SEQUENCE [LARGE SCALE GENOMIC DNA]</scope>
</reference>
<evidence type="ECO:0000313" key="4">
    <source>
        <dbReference type="WBParaSite" id="TCNE_0000222901-mRNA-1"/>
    </source>
</evidence>
<dbReference type="Proteomes" id="UP000050794">
    <property type="component" value="Unassembled WGS sequence"/>
</dbReference>
<name>A0A183U159_TOXCA</name>
<reference evidence="4" key="1">
    <citation type="submission" date="2016-06" db="UniProtKB">
        <authorList>
            <consortium name="WormBaseParasite"/>
        </authorList>
    </citation>
    <scope>IDENTIFICATION</scope>
</reference>
<proteinExistence type="predicted"/>
<accession>A0A183U159</accession>
<feature type="region of interest" description="Disordered" evidence="1">
    <location>
        <begin position="80"/>
        <end position="99"/>
    </location>
</feature>
<gene>
    <name evidence="2" type="ORF">TCNE_LOCUS2229</name>
</gene>
<sequence>MSLSVVTKEDSLWTGEVPLVTKSVTKTTWNPLEKPGVNLDSTWKHLFIVNLESMRLLHECSLEENLLIRTCTTVVAVDVSGPSPASPPAAPVNSTAPLY</sequence>
<dbReference type="AlphaFoldDB" id="A0A183U159"/>
<dbReference type="EMBL" id="UYWY01002116">
    <property type="protein sequence ID" value="VDM27715.1"/>
    <property type="molecule type" value="Genomic_DNA"/>
</dbReference>
<organism evidence="3 4">
    <name type="scientific">Toxocara canis</name>
    <name type="common">Canine roundworm</name>
    <dbReference type="NCBI Taxonomy" id="6265"/>
    <lineage>
        <taxon>Eukaryota</taxon>
        <taxon>Metazoa</taxon>
        <taxon>Ecdysozoa</taxon>
        <taxon>Nematoda</taxon>
        <taxon>Chromadorea</taxon>
        <taxon>Rhabditida</taxon>
        <taxon>Spirurina</taxon>
        <taxon>Ascaridomorpha</taxon>
        <taxon>Ascaridoidea</taxon>
        <taxon>Toxocaridae</taxon>
        <taxon>Toxocara</taxon>
    </lineage>
</organism>
<dbReference type="WBParaSite" id="TCNE_0000222901-mRNA-1">
    <property type="protein sequence ID" value="TCNE_0000222901-mRNA-1"/>
    <property type="gene ID" value="TCNE_0000222901"/>
</dbReference>
<evidence type="ECO:0000313" key="3">
    <source>
        <dbReference type="Proteomes" id="UP000050794"/>
    </source>
</evidence>
<evidence type="ECO:0000256" key="1">
    <source>
        <dbReference type="SAM" id="MobiDB-lite"/>
    </source>
</evidence>
<protein>
    <submittedName>
        <fullName evidence="4">TFIIIC_delta domain-containing protein</fullName>
    </submittedName>
</protein>
<evidence type="ECO:0000313" key="2">
    <source>
        <dbReference type="EMBL" id="VDM27715.1"/>
    </source>
</evidence>
<keyword evidence="3" id="KW-1185">Reference proteome</keyword>